<evidence type="ECO:0008006" key="3">
    <source>
        <dbReference type="Google" id="ProtNLM"/>
    </source>
</evidence>
<dbReference type="AlphaFoldDB" id="A0A0F9YUV3"/>
<feature type="region of interest" description="Disordered" evidence="1">
    <location>
        <begin position="20"/>
        <end position="66"/>
    </location>
</feature>
<evidence type="ECO:0000313" key="2">
    <source>
        <dbReference type="EMBL" id="KKO08619.1"/>
    </source>
</evidence>
<name>A0A0F9YUV3_9ZZZZ</name>
<gene>
    <name evidence="2" type="ORF">LCGC14_0045590</name>
</gene>
<proteinExistence type="predicted"/>
<comment type="caution">
    <text evidence="2">The sequence shown here is derived from an EMBL/GenBank/DDBJ whole genome shotgun (WGS) entry which is preliminary data.</text>
</comment>
<evidence type="ECO:0000256" key="1">
    <source>
        <dbReference type="SAM" id="MobiDB-lite"/>
    </source>
</evidence>
<protein>
    <recommendedName>
        <fullName evidence="3">Leishmanolysin</fullName>
    </recommendedName>
</protein>
<sequence>MQFLLILGSLLGLIGALGAAGGGGKDDKPDEDDIPPTVPEEPEAPETDEDENDDLEEVEEEGFTPAVDIRISAAEDLSQDLIDAGSYAEQLLEGLFLSADDFGSQRVLNIDLRQDDIDGEGGTAALTSVSGIRQGQPTENATITFDRDDIDQLRAYGSMDEVMEHEMIHALGFGITWDTENLVGRDEDGSPVFTGTAATTSFQEFSGEEDVPAGVPLDGSEGHWHEGDVPGDVMNATVYDGAELSDITLASLADIGIPIDPSAYQDPEENMLLEEELLVA</sequence>
<organism evidence="2">
    <name type="scientific">marine sediment metagenome</name>
    <dbReference type="NCBI Taxonomy" id="412755"/>
    <lineage>
        <taxon>unclassified sequences</taxon>
        <taxon>metagenomes</taxon>
        <taxon>ecological metagenomes</taxon>
    </lineage>
</organism>
<accession>A0A0F9YUV3</accession>
<reference evidence="2" key="1">
    <citation type="journal article" date="2015" name="Nature">
        <title>Complex archaea that bridge the gap between prokaryotes and eukaryotes.</title>
        <authorList>
            <person name="Spang A."/>
            <person name="Saw J.H."/>
            <person name="Jorgensen S.L."/>
            <person name="Zaremba-Niedzwiedzka K."/>
            <person name="Martijn J."/>
            <person name="Lind A.E."/>
            <person name="van Eijk R."/>
            <person name="Schleper C."/>
            <person name="Guy L."/>
            <person name="Ettema T.J."/>
        </authorList>
    </citation>
    <scope>NUCLEOTIDE SEQUENCE</scope>
</reference>
<feature type="compositionally biased region" description="Acidic residues" evidence="1">
    <location>
        <begin position="29"/>
        <end position="62"/>
    </location>
</feature>
<dbReference type="SUPFAM" id="SSF55486">
    <property type="entry name" value="Metalloproteases ('zincins'), catalytic domain"/>
    <property type="match status" value="1"/>
</dbReference>
<dbReference type="EMBL" id="LAZR01000009">
    <property type="protein sequence ID" value="KKO08619.1"/>
    <property type="molecule type" value="Genomic_DNA"/>
</dbReference>